<evidence type="ECO:0000256" key="3">
    <source>
        <dbReference type="ARBA" id="ARBA00023285"/>
    </source>
</evidence>
<reference evidence="8 9" key="2">
    <citation type="submission" date="2020-04" db="EMBL/GenBank/DDBJ databases">
        <title>Genome sequencing and assembly of multiple isolates from the Colletotrichum gloeosporioides species complex.</title>
        <authorList>
            <person name="Gan P."/>
            <person name="Shirasu K."/>
        </authorList>
    </citation>
    <scope>NUCLEOTIDE SEQUENCE [LARGE SCALE GENOMIC DNA]</scope>
    <source>
        <strain evidence="8 9">Nara gc5</strain>
    </source>
</reference>
<keyword evidence="6" id="KW-0812">Transmembrane</keyword>
<dbReference type="OrthoDB" id="407355at2759"/>
<evidence type="ECO:0000256" key="4">
    <source>
        <dbReference type="ARBA" id="ARBA00024056"/>
    </source>
</evidence>
<dbReference type="RefSeq" id="XP_031892401.2">
    <property type="nucleotide sequence ID" value="XM_032036879.2"/>
</dbReference>
<keyword evidence="6" id="KW-1133">Transmembrane helix</keyword>
<organism evidence="8 9">
    <name type="scientific">Colletotrichum fructicola (strain Nara gc5)</name>
    <name type="common">Anthracnose fungus</name>
    <name type="synonym">Colletotrichum gloeosporioides (strain Nara gc5)</name>
    <dbReference type="NCBI Taxonomy" id="1213859"/>
    <lineage>
        <taxon>Eukaryota</taxon>
        <taxon>Fungi</taxon>
        <taxon>Dikarya</taxon>
        <taxon>Ascomycota</taxon>
        <taxon>Pezizomycotina</taxon>
        <taxon>Sordariomycetes</taxon>
        <taxon>Hypocreomycetidae</taxon>
        <taxon>Glomerellales</taxon>
        <taxon>Glomerellaceae</taxon>
        <taxon>Colletotrichum</taxon>
        <taxon>Colletotrichum gloeosporioides species complex</taxon>
    </lineage>
</organism>
<keyword evidence="2" id="KW-0146">Chitin degradation</keyword>
<dbReference type="GeneID" id="43620866"/>
<evidence type="ECO:0000256" key="1">
    <source>
        <dbReference type="ARBA" id="ARBA00001941"/>
    </source>
</evidence>
<dbReference type="Proteomes" id="UP000011096">
    <property type="component" value="Unassembled WGS sequence"/>
</dbReference>
<gene>
    <name evidence="8" type="primary">YFUM2</name>
    <name evidence="8" type="ORF">CGGC5_v013687</name>
</gene>
<comment type="cofactor">
    <cofactor evidence="1">
        <name>Co(2+)</name>
        <dbReference type="ChEBI" id="CHEBI:48828"/>
    </cofactor>
</comment>
<dbReference type="EC" id="3.5.1.41" evidence="4"/>
<keyword evidence="3" id="KW-0170">Cobalt</keyword>
<evidence type="ECO:0000256" key="2">
    <source>
        <dbReference type="ARBA" id="ARBA00023024"/>
    </source>
</evidence>
<dbReference type="Pfam" id="PF01522">
    <property type="entry name" value="Polysacc_deac_1"/>
    <property type="match status" value="1"/>
</dbReference>
<accession>A0A7J6INT9</accession>
<protein>
    <recommendedName>
        <fullName evidence="4">chitin deacetylase</fullName>
        <ecNumber evidence="4">3.5.1.41</ecNumber>
    </recommendedName>
</protein>
<dbReference type="CDD" id="cd10958">
    <property type="entry name" value="CE4_NodB_like_2"/>
    <property type="match status" value="1"/>
</dbReference>
<feature type="domain" description="NodB homology" evidence="7">
    <location>
        <begin position="208"/>
        <end position="389"/>
    </location>
</feature>
<keyword evidence="2" id="KW-0624">Polysaccharide degradation</keyword>
<dbReference type="AlphaFoldDB" id="A0A7J6INT9"/>
<feature type="transmembrane region" description="Helical" evidence="6">
    <location>
        <begin position="161"/>
        <end position="182"/>
    </location>
</feature>
<keyword evidence="2" id="KW-0119">Carbohydrate metabolism</keyword>
<dbReference type="PROSITE" id="PS51677">
    <property type="entry name" value="NODB"/>
    <property type="match status" value="1"/>
</dbReference>
<dbReference type="GO" id="GO:0005975">
    <property type="term" value="P:carbohydrate metabolic process"/>
    <property type="evidence" value="ECO:0007669"/>
    <property type="project" value="InterPro"/>
</dbReference>
<dbReference type="GO" id="GO:0004099">
    <property type="term" value="F:chitin deacetylase activity"/>
    <property type="evidence" value="ECO:0007669"/>
    <property type="project" value="UniProtKB-EC"/>
</dbReference>
<evidence type="ECO:0000259" key="7">
    <source>
        <dbReference type="PROSITE" id="PS51677"/>
    </source>
</evidence>
<dbReference type="InParanoid" id="A0A7J6INT9"/>
<dbReference type="GO" id="GO:0009272">
    <property type="term" value="P:fungal-type cell wall biogenesis"/>
    <property type="evidence" value="ECO:0007669"/>
    <property type="project" value="UniProtKB-ARBA"/>
</dbReference>
<keyword evidence="6" id="KW-0472">Membrane</keyword>
<comment type="caution">
    <text evidence="8">The sequence shown here is derived from an EMBL/GenBank/DDBJ whole genome shotgun (WGS) entry which is preliminary data.</text>
</comment>
<dbReference type="InterPro" id="IPR011330">
    <property type="entry name" value="Glyco_hydro/deAcase_b/a-brl"/>
</dbReference>
<dbReference type="InterPro" id="IPR050248">
    <property type="entry name" value="Polysacc_deacetylase_ArnD"/>
</dbReference>
<name>A0A7J6INT9_COLFN</name>
<dbReference type="PANTHER" id="PTHR10587:SF137">
    <property type="entry name" value="4-DEOXY-4-FORMAMIDO-L-ARABINOSE-PHOSPHOUNDECAPRENOL DEFORMYLASE ARND-RELATED"/>
    <property type="match status" value="1"/>
</dbReference>
<dbReference type="GO" id="GO:0006032">
    <property type="term" value="P:chitin catabolic process"/>
    <property type="evidence" value="ECO:0007669"/>
    <property type="project" value="UniProtKB-KW"/>
</dbReference>
<evidence type="ECO:0000313" key="8">
    <source>
        <dbReference type="EMBL" id="KAF4477366.1"/>
    </source>
</evidence>
<keyword evidence="9" id="KW-1185">Reference proteome</keyword>
<reference evidence="8 9" key="1">
    <citation type="submission" date="2012-08" db="EMBL/GenBank/DDBJ databases">
        <authorList>
            <person name="Gan P.H.P."/>
            <person name="Ikeda K."/>
            <person name="Irieda H."/>
            <person name="Narusaka M."/>
            <person name="O'Connell R.J."/>
            <person name="Narusaka Y."/>
            <person name="Takano Y."/>
            <person name="Kubo Y."/>
            <person name="Shirasu K."/>
        </authorList>
    </citation>
    <scope>NUCLEOTIDE SEQUENCE [LARGE SCALE GENOMIC DNA]</scope>
    <source>
        <strain evidence="8 9">Nara gc5</strain>
    </source>
</reference>
<evidence type="ECO:0000256" key="5">
    <source>
        <dbReference type="ARBA" id="ARBA00048494"/>
    </source>
</evidence>
<dbReference type="SUPFAM" id="SSF88713">
    <property type="entry name" value="Glycoside hydrolase/deacetylase"/>
    <property type="match status" value="1"/>
</dbReference>
<dbReference type="PANTHER" id="PTHR10587">
    <property type="entry name" value="GLYCOSYL TRANSFERASE-RELATED"/>
    <property type="match status" value="1"/>
</dbReference>
<evidence type="ECO:0000313" key="9">
    <source>
        <dbReference type="Proteomes" id="UP000011096"/>
    </source>
</evidence>
<comment type="catalytic activity">
    <reaction evidence="5">
        <text>[(1-&gt;4)-N-acetyl-beta-D-glucosaminyl](n) + n H2O = chitosan + n acetate</text>
        <dbReference type="Rhea" id="RHEA:10464"/>
        <dbReference type="Rhea" id="RHEA-COMP:9593"/>
        <dbReference type="Rhea" id="RHEA-COMP:9597"/>
        <dbReference type="ChEBI" id="CHEBI:15377"/>
        <dbReference type="ChEBI" id="CHEBI:17029"/>
        <dbReference type="ChEBI" id="CHEBI:30089"/>
        <dbReference type="ChEBI" id="CHEBI:57704"/>
        <dbReference type="EC" id="3.5.1.41"/>
    </reaction>
    <physiologicalReaction direction="left-to-right" evidence="5">
        <dbReference type="Rhea" id="RHEA:10465"/>
    </physiologicalReaction>
</comment>
<evidence type="ECO:0000256" key="6">
    <source>
        <dbReference type="SAM" id="Phobius"/>
    </source>
</evidence>
<sequence length="402" mass="45957">MEDSGCRLPRVLEESVQSGPIDRPQQFCCSCWWYQSQPRAGGEAVRGCGGQKKAKTWRGRAEKGLWLNSSFEVGINGRKLGSASEPRHPHCAMSRGEDTELWNATPCTFSKSRLRELCGRPLLRFVSFHPSIYRPVPDNANLVSLPTTSWKFRRRARRNRMATLLFLLALALLLVLPAYIVYKPPAFVINHFARKWPDVLWQVQTKDKIIGLTIDDAPSQHTPEILKILKENDAHATFFLIGSQMNGHEDNMGDIIKAGSELGNHAMHDEASRSLPVGQLEAEILEVRRKIKNLYDYEDVPMPANYFRPGSGFFSDRMRRLIDKLGYRMVLGSVYPHDAQISNWKLNAKHILSMARPGAIIICHDRRSWTIPMLRKVLPELKRRGYRIMNLSELLKEVDTDR</sequence>
<proteinExistence type="predicted"/>
<dbReference type="EMBL" id="ANPB02000008">
    <property type="protein sequence ID" value="KAF4477366.1"/>
    <property type="molecule type" value="Genomic_DNA"/>
</dbReference>
<dbReference type="Gene3D" id="3.20.20.370">
    <property type="entry name" value="Glycoside hydrolase/deacetylase"/>
    <property type="match status" value="1"/>
</dbReference>
<dbReference type="InterPro" id="IPR002509">
    <property type="entry name" value="NODB_dom"/>
</dbReference>